<dbReference type="EMBL" id="CASHTH010000707">
    <property type="protein sequence ID" value="CAI8006684.1"/>
    <property type="molecule type" value="Genomic_DNA"/>
</dbReference>
<dbReference type="AlphaFoldDB" id="A0AA35W420"/>
<name>A0AA35W420_GEOBA</name>
<evidence type="ECO:0000313" key="1">
    <source>
        <dbReference type="EMBL" id="CAI8006684.1"/>
    </source>
</evidence>
<organism evidence="1 2">
    <name type="scientific">Geodia barretti</name>
    <name type="common">Barrett's horny sponge</name>
    <dbReference type="NCBI Taxonomy" id="519541"/>
    <lineage>
        <taxon>Eukaryota</taxon>
        <taxon>Metazoa</taxon>
        <taxon>Porifera</taxon>
        <taxon>Demospongiae</taxon>
        <taxon>Heteroscleromorpha</taxon>
        <taxon>Tetractinellida</taxon>
        <taxon>Astrophorina</taxon>
        <taxon>Geodiidae</taxon>
        <taxon>Geodia</taxon>
    </lineage>
</organism>
<reference evidence="1" key="1">
    <citation type="submission" date="2023-03" db="EMBL/GenBank/DDBJ databases">
        <authorList>
            <person name="Steffen K."/>
            <person name="Cardenas P."/>
        </authorList>
    </citation>
    <scope>NUCLEOTIDE SEQUENCE</scope>
</reference>
<protein>
    <submittedName>
        <fullName evidence="1">Uncharacterized protein</fullName>
    </submittedName>
</protein>
<keyword evidence="2" id="KW-1185">Reference proteome</keyword>
<dbReference type="Proteomes" id="UP001174909">
    <property type="component" value="Unassembled WGS sequence"/>
</dbReference>
<gene>
    <name evidence="1" type="ORF">GBAR_LOCUS4845</name>
</gene>
<accession>A0AA35W420</accession>
<sequence length="39" mass="4320">MNSEQSSSEESQKGWALYYGTMLFLSTWEGGEITALTEG</sequence>
<proteinExistence type="predicted"/>
<comment type="caution">
    <text evidence="1">The sequence shown here is derived from an EMBL/GenBank/DDBJ whole genome shotgun (WGS) entry which is preliminary data.</text>
</comment>
<evidence type="ECO:0000313" key="2">
    <source>
        <dbReference type="Proteomes" id="UP001174909"/>
    </source>
</evidence>